<dbReference type="InterPro" id="IPR013983">
    <property type="entry name" value="Ald_Fedxn_OxRdtase_N"/>
</dbReference>
<name>A0A284VSW3_9EURY</name>
<keyword evidence="11" id="KW-1185">Reference proteome</keyword>
<dbReference type="Gene3D" id="3.60.9.10">
    <property type="entry name" value="Aldehyde ferredoxin oxidoreductase, N-terminal domain"/>
    <property type="match status" value="1"/>
</dbReference>
<dbReference type="Pfam" id="PF02730">
    <property type="entry name" value="AFOR_N"/>
    <property type="match status" value="1"/>
</dbReference>
<keyword evidence="3" id="KW-0004">4Fe-4S</keyword>
<reference evidence="11" key="1">
    <citation type="submission" date="2017-06" db="EMBL/GenBank/DDBJ databases">
        <authorList>
            <person name="Cremers G."/>
        </authorList>
    </citation>
    <scope>NUCLEOTIDE SEQUENCE [LARGE SCALE GENOMIC DNA]</scope>
</reference>
<dbReference type="InterPro" id="IPR036021">
    <property type="entry name" value="Tungsten_al_ferr_oxy-like_C"/>
</dbReference>
<protein>
    <submittedName>
        <fullName evidence="10">Tungsten-containing aldehyde ferredoxin oxidoreductase</fullName>
        <ecNumber evidence="10">1.2.7.5</ecNumber>
    </submittedName>
</protein>
<gene>
    <name evidence="10" type="primary">aor</name>
    <name evidence="10" type="ORF">MNV_700034</name>
</gene>
<dbReference type="GO" id="GO:0033726">
    <property type="term" value="F:aldehyde ferredoxin oxidoreductase activity"/>
    <property type="evidence" value="ECO:0007669"/>
    <property type="project" value="UniProtKB-EC"/>
</dbReference>
<dbReference type="SMART" id="SM00790">
    <property type="entry name" value="AFOR_N"/>
    <property type="match status" value="1"/>
</dbReference>
<dbReference type="Gene3D" id="1.10.569.10">
    <property type="entry name" value="Aldehyde Ferredoxin Oxidoreductase Protein, subunit A, domain 2"/>
    <property type="match status" value="1"/>
</dbReference>
<dbReference type="AlphaFoldDB" id="A0A284VSW3"/>
<dbReference type="Gene3D" id="1.10.599.10">
    <property type="entry name" value="Aldehyde Ferredoxin Oxidoreductase Protein, subunit A, domain 3"/>
    <property type="match status" value="1"/>
</dbReference>
<comment type="cofactor">
    <cofactor evidence="8">
        <name>tungstopterin</name>
        <dbReference type="ChEBI" id="CHEBI:30402"/>
    </cofactor>
</comment>
<evidence type="ECO:0000313" key="11">
    <source>
        <dbReference type="Proteomes" id="UP000218615"/>
    </source>
</evidence>
<evidence type="ECO:0000313" key="10">
    <source>
        <dbReference type="EMBL" id="SNQ62380.1"/>
    </source>
</evidence>
<feature type="domain" description="Aldehyde ferredoxin oxidoreductase N-terminal" evidence="9">
    <location>
        <begin position="4"/>
        <end position="202"/>
    </location>
</feature>
<dbReference type="GO" id="GO:0046872">
    <property type="term" value="F:metal ion binding"/>
    <property type="evidence" value="ECO:0007669"/>
    <property type="project" value="UniProtKB-KW"/>
</dbReference>
<dbReference type="GO" id="GO:0009055">
    <property type="term" value="F:electron transfer activity"/>
    <property type="evidence" value="ECO:0007669"/>
    <property type="project" value="InterPro"/>
</dbReference>
<organism evidence="10 11">
    <name type="scientific">Candidatus Methanoperedens nitratireducens</name>
    <dbReference type="NCBI Taxonomy" id="1392998"/>
    <lineage>
        <taxon>Archaea</taxon>
        <taxon>Methanobacteriati</taxon>
        <taxon>Methanobacteriota</taxon>
        <taxon>Stenosarchaea group</taxon>
        <taxon>Methanomicrobia</taxon>
        <taxon>Methanosarcinales</taxon>
        <taxon>ANME-2 cluster</taxon>
        <taxon>Candidatus Methanoperedentaceae</taxon>
        <taxon>Candidatus Methanoperedens</taxon>
    </lineage>
</organism>
<keyword evidence="4" id="KW-0479">Metal-binding</keyword>
<keyword evidence="6" id="KW-0408">Iron</keyword>
<dbReference type="Pfam" id="PF01314">
    <property type="entry name" value="AFOR_C"/>
    <property type="match status" value="1"/>
</dbReference>
<dbReference type="InterPro" id="IPR051919">
    <property type="entry name" value="W-dependent_AOR"/>
</dbReference>
<evidence type="ECO:0000256" key="8">
    <source>
        <dbReference type="ARBA" id="ARBA00049934"/>
    </source>
</evidence>
<dbReference type="EC" id="1.2.7.5" evidence="10"/>
<dbReference type="Proteomes" id="UP000218615">
    <property type="component" value="Unassembled WGS sequence"/>
</dbReference>
<dbReference type="InterPro" id="IPR036503">
    <property type="entry name" value="Ald_Fedxn_OxRdtase_N_sf"/>
</dbReference>
<dbReference type="InterPro" id="IPR013984">
    <property type="entry name" value="Ald_Fedxn_OxRdtase_dom2"/>
</dbReference>
<evidence type="ECO:0000256" key="3">
    <source>
        <dbReference type="ARBA" id="ARBA00022485"/>
    </source>
</evidence>
<dbReference type="InterPro" id="IPR001203">
    <property type="entry name" value="OxRdtase_Ald_Fedxn_C"/>
</dbReference>
<evidence type="ECO:0000256" key="1">
    <source>
        <dbReference type="ARBA" id="ARBA00001966"/>
    </source>
</evidence>
<proteinExistence type="inferred from homology"/>
<evidence type="ECO:0000256" key="6">
    <source>
        <dbReference type="ARBA" id="ARBA00023004"/>
    </source>
</evidence>
<evidence type="ECO:0000259" key="9">
    <source>
        <dbReference type="SMART" id="SM00790"/>
    </source>
</evidence>
<dbReference type="EMBL" id="FZMP01000219">
    <property type="protein sequence ID" value="SNQ62380.1"/>
    <property type="molecule type" value="Genomic_DNA"/>
</dbReference>
<evidence type="ECO:0000256" key="2">
    <source>
        <dbReference type="ARBA" id="ARBA00011032"/>
    </source>
</evidence>
<comment type="cofactor">
    <cofactor evidence="1">
        <name>[4Fe-4S] cluster</name>
        <dbReference type="ChEBI" id="CHEBI:49883"/>
    </cofactor>
</comment>
<evidence type="ECO:0000256" key="7">
    <source>
        <dbReference type="ARBA" id="ARBA00023014"/>
    </source>
</evidence>
<keyword evidence="7" id="KW-0411">Iron-sulfur</keyword>
<accession>A0A284VSW3</accession>
<evidence type="ECO:0000256" key="4">
    <source>
        <dbReference type="ARBA" id="ARBA00022723"/>
    </source>
</evidence>
<dbReference type="InterPro" id="IPR013985">
    <property type="entry name" value="Ald_Fedxn_OxRdtase_dom3"/>
</dbReference>
<dbReference type="SUPFAM" id="SSF48310">
    <property type="entry name" value="Aldehyde ferredoxin oxidoreductase, C-terminal domains"/>
    <property type="match status" value="1"/>
</dbReference>
<dbReference type="SUPFAM" id="SSF56228">
    <property type="entry name" value="Aldehyde ferredoxin oxidoreductase, N-terminal domain"/>
    <property type="match status" value="1"/>
</dbReference>
<evidence type="ECO:0000256" key="5">
    <source>
        <dbReference type="ARBA" id="ARBA00023002"/>
    </source>
</evidence>
<dbReference type="RefSeq" id="WP_096206989.1">
    <property type="nucleotide sequence ID" value="NZ_FZMP01000219.1"/>
</dbReference>
<dbReference type="GO" id="GO:0051539">
    <property type="term" value="F:4 iron, 4 sulfur cluster binding"/>
    <property type="evidence" value="ECO:0007669"/>
    <property type="project" value="UniProtKB-KW"/>
</dbReference>
<dbReference type="OrthoDB" id="30771at2157"/>
<dbReference type="PANTHER" id="PTHR30038:SF0">
    <property type="entry name" value="TUNGSTEN-CONTAINING ALDEHYDE FERREDOXIN OXIDOREDUCTASE"/>
    <property type="match status" value="1"/>
</dbReference>
<dbReference type="PANTHER" id="PTHR30038">
    <property type="entry name" value="ALDEHYDE FERREDOXIN OXIDOREDUCTASE"/>
    <property type="match status" value="1"/>
</dbReference>
<sequence length="571" mass="62237">MHGWTGKIVTIDLSDNRIAKNESDTSSLHAFIGGRGLGVKLYYDAINPNIDPLSPENIIIFATGPLTGTAAPMSGRHAIVSKSPLTSTIFDSSSGGFFGKELKFAGIDALIIKGLAEQPVYISIQNDDIEIHPANGLWGENVRSCTDKLSSKGRVACIGRAGERLVPIASVMNDYFHACGRGGMGAVMGSKKLKAIVVKGDKKPAIADEESFKKACREALHLIKEGPAASKGLSTYGTSSALNLMNYTKILPVKNFRQRGFDRADRVSGEFIKENYDIKSHACYNCIIACKHIIKSGMFENHEVPEYETLWAYGPDSNNADMDTIIRVNRLCNDYGIDTISSGSTLAAYAEIMGEDIDELLALVKKIGESEGIGKELGRGSKALAKSHGKDVAMQSKGLEFPGYDPRGVLGMALAFATSNRGGCHLRAYMIAPEIFGKPMKVDPHTFSGKAELVQIFQNEKAALDSSVLCTFASFTMSDKEFVNMLSSATGMDYSVEEFLKCGERIWNLERLFNIGAGFTRKDDTLPERFFGGGGINRAEFEKALDEYYHFRGWSDEGVPAEEKLRELGLL</sequence>
<keyword evidence="5 10" id="KW-0560">Oxidoreductase</keyword>
<comment type="similarity">
    <text evidence="2">Belongs to the AOR/FOR family.</text>
</comment>
<dbReference type="STRING" id="1392998.ANME2D_03343"/>